<dbReference type="GeneID" id="62167403"/>
<comment type="caution">
    <text evidence="3">The sequence shown here is derived from an EMBL/GenBank/DDBJ whole genome shotgun (WGS) entry which is preliminary data.</text>
</comment>
<protein>
    <recommendedName>
        <fullName evidence="2">DUF7907 domain-containing protein</fullName>
    </recommendedName>
</protein>
<sequence>MIIQTLIKATILAATASAANIPMKRDAADSFRLWANTTYPDLPPDFGPNVQGYELSYNPNADCQADVTLVPAGQGSVFRSDGDTVGVTHFSDESSPSASLIIIPGGTSTVPDGRPIKLKCAPGTPGVLVTEKGLDYPKETGSNGGFMACKEDGGLQLAFFRQGQRPLYGCTVVQLLPKY</sequence>
<dbReference type="EMBL" id="JAATWM020000049">
    <property type="protein sequence ID" value="KAF9870943.1"/>
    <property type="molecule type" value="Genomic_DNA"/>
</dbReference>
<reference evidence="3" key="1">
    <citation type="submission" date="2020-03" db="EMBL/GenBank/DDBJ databases">
        <authorList>
            <person name="He L."/>
        </authorList>
    </citation>
    <scope>NUCLEOTIDE SEQUENCE</scope>
    <source>
        <strain evidence="3">CkLH20</strain>
    </source>
</reference>
<dbReference type="InterPro" id="IPR057229">
    <property type="entry name" value="DUF7907"/>
</dbReference>
<reference evidence="3" key="2">
    <citation type="submission" date="2020-11" db="EMBL/GenBank/DDBJ databases">
        <title>Whole genome sequencing of Colletotrichum sp.</title>
        <authorList>
            <person name="Li H."/>
        </authorList>
    </citation>
    <scope>NUCLEOTIDE SEQUENCE</scope>
    <source>
        <strain evidence="3">CkLH20</strain>
    </source>
</reference>
<dbReference type="Pfam" id="PF25484">
    <property type="entry name" value="DUF7907"/>
    <property type="match status" value="1"/>
</dbReference>
<organism evidence="3 4">
    <name type="scientific">Colletotrichum karsti</name>
    <dbReference type="NCBI Taxonomy" id="1095194"/>
    <lineage>
        <taxon>Eukaryota</taxon>
        <taxon>Fungi</taxon>
        <taxon>Dikarya</taxon>
        <taxon>Ascomycota</taxon>
        <taxon>Pezizomycotina</taxon>
        <taxon>Sordariomycetes</taxon>
        <taxon>Hypocreomycetidae</taxon>
        <taxon>Glomerellales</taxon>
        <taxon>Glomerellaceae</taxon>
        <taxon>Colletotrichum</taxon>
        <taxon>Colletotrichum boninense species complex</taxon>
    </lineage>
</organism>
<dbReference type="AlphaFoldDB" id="A0A9P6LEZ1"/>
<keyword evidence="1" id="KW-0732">Signal</keyword>
<accession>A0A9P6LEZ1</accession>
<keyword evidence="4" id="KW-1185">Reference proteome</keyword>
<dbReference type="RefSeq" id="XP_038740404.1">
    <property type="nucleotide sequence ID" value="XM_038894329.1"/>
</dbReference>
<evidence type="ECO:0000313" key="3">
    <source>
        <dbReference type="EMBL" id="KAF9870943.1"/>
    </source>
</evidence>
<evidence type="ECO:0000313" key="4">
    <source>
        <dbReference type="Proteomes" id="UP000781932"/>
    </source>
</evidence>
<dbReference type="OrthoDB" id="3518533at2759"/>
<evidence type="ECO:0000259" key="2">
    <source>
        <dbReference type="Pfam" id="PF25484"/>
    </source>
</evidence>
<feature type="signal peptide" evidence="1">
    <location>
        <begin position="1"/>
        <end position="18"/>
    </location>
</feature>
<name>A0A9P6LEZ1_9PEZI</name>
<dbReference type="Proteomes" id="UP000781932">
    <property type="component" value="Unassembled WGS sequence"/>
</dbReference>
<feature type="domain" description="DUF7907" evidence="2">
    <location>
        <begin position="30"/>
        <end position="179"/>
    </location>
</feature>
<feature type="chain" id="PRO_5040154193" description="DUF7907 domain-containing protein" evidence="1">
    <location>
        <begin position="19"/>
        <end position="179"/>
    </location>
</feature>
<gene>
    <name evidence="3" type="ORF">CkaCkLH20_11615</name>
</gene>
<proteinExistence type="predicted"/>
<evidence type="ECO:0000256" key="1">
    <source>
        <dbReference type="SAM" id="SignalP"/>
    </source>
</evidence>